<gene>
    <name evidence="2" type="ORF">SAMN05421659_10669</name>
</gene>
<keyword evidence="1" id="KW-1133">Transmembrane helix</keyword>
<protein>
    <recommendedName>
        <fullName evidence="4">DUF2812 domain-containing protein</fullName>
    </recommendedName>
</protein>
<feature type="transmembrane region" description="Helical" evidence="1">
    <location>
        <begin position="133"/>
        <end position="162"/>
    </location>
</feature>
<dbReference type="InterPro" id="IPR021359">
    <property type="entry name" value="DUF2812"/>
</dbReference>
<organism evidence="2 3">
    <name type="scientific">[Clostridium] fimetarium</name>
    <dbReference type="NCBI Taxonomy" id="99656"/>
    <lineage>
        <taxon>Bacteria</taxon>
        <taxon>Bacillati</taxon>
        <taxon>Bacillota</taxon>
        <taxon>Clostridia</taxon>
        <taxon>Lachnospirales</taxon>
        <taxon>Lachnospiraceae</taxon>
    </lineage>
</organism>
<dbReference type="EMBL" id="FOJI01000006">
    <property type="protein sequence ID" value="SEW18740.1"/>
    <property type="molecule type" value="Genomic_DNA"/>
</dbReference>
<name>A0A1I0PW86_9FIRM</name>
<accession>A0A1I0PW86</accession>
<dbReference type="STRING" id="99656.SAMN05421659_10669"/>
<evidence type="ECO:0000313" key="2">
    <source>
        <dbReference type="EMBL" id="SEW18740.1"/>
    </source>
</evidence>
<evidence type="ECO:0008006" key="4">
    <source>
        <dbReference type="Google" id="ProtNLM"/>
    </source>
</evidence>
<proteinExistence type="predicted"/>
<reference evidence="2 3" key="1">
    <citation type="submission" date="2016-10" db="EMBL/GenBank/DDBJ databases">
        <authorList>
            <person name="de Groot N.N."/>
        </authorList>
    </citation>
    <scope>NUCLEOTIDE SEQUENCE [LARGE SCALE GENOMIC DNA]</scope>
    <source>
        <strain evidence="2 3">DSM 9179</strain>
    </source>
</reference>
<sequence>MYENKRTIWKFYTSIDAEEVFINEMCKKGWKLCGIILGSRFEFIKCNPGEFICKTYFTVDKNGNTDKRKNAVMRNNLITIGAEIIEERFNMETKSHIYALRKAELGAFEIRNDLNANIEEVESRMKYHTNYGVIFIALGAMILTMGNVFVAILEMLAAMFMLLPVSKYKKKLIELKKQREIIWQHKIHSEESTK</sequence>
<keyword evidence="1" id="KW-0472">Membrane</keyword>
<dbReference type="Proteomes" id="UP000199701">
    <property type="component" value="Unassembled WGS sequence"/>
</dbReference>
<dbReference type="OrthoDB" id="8757095at2"/>
<keyword evidence="3" id="KW-1185">Reference proteome</keyword>
<keyword evidence="1" id="KW-0812">Transmembrane</keyword>
<dbReference type="RefSeq" id="WP_092453116.1">
    <property type="nucleotide sequence ID" value="NZ_FOJI01000006.1"/>
</dbReference>
<evidence type="ECO:0000256" key="1">
    <source>
        <dbReference type="SAM" id="Phobius"/>
    </source>
</evidence>
<evidence type="ECO:0000313" key="3">
    <source>
        <dbReference type="Proteomes" id="UP000199701"/>
    </source>
</evidence>
<dbReference type="AlphaFoldDB" id="A0A1I0PW86"/>
<dbReference type="Pfam" id="PF11193">
    <property type="entry name" value="DUF2812"/>
    <property type="match status" value="1"/>
</dbReference>